<evidence type="ECO:0000259" key="7">
    <source>
        <dbReference type="PROSITE" id="PS50011"/>
    </source>
</evidence>
<dbReference type="Gene3D" id="1.10.510.10">
    <property type="entry name" value="Transferase(Phosphotransferase) domain 1"/>
    <property type="match status" value="1"/>
</dbReference>
<dbReference type="PANTHER" id="PTHR43289">
    <property type="entry name" value="MITOGEN-ACTIVATED PROTEIN KINASE KINASE KINASE 20-RELATED"/>
    <property type="match status" value="1"/>
</dbReference>
<keyword evidence="6" id="KW-0472">Membrane</keyword>
<dbReference type="SMART" id="SM00220">
    <property type="entry name" value="S_TKc"/>
    <property type="match status" value="1"/>
</dbReference>
<feature type="domain" description="Protein kinase" evidence="7">
    <location>
        <begin position="72"/>
        <end position="327"/>
    </location>
</feature>
<evidence type="ECO:0000256" key="4">
    <source>
        <dbReference type="ARBA" id="ARBA00022840"/>
    </source>
</evidence>
<evidence type="ECO:0000256" key="5">
    <source>
        <dbReference type="PROSITE-ProRule" id="PRU10141"/>
    </source>
</evidence>
<dbReference type="Gene3D" id="3.30.200.20">
    <property type="entry name" value="Phosphorylase Kinase, domain 1"/>
    <property type="match status" value="1"/>
</dbReference>
<comment type="caution">
    <text evidence="8">The sequence shown here is derived from an EMBL/GenBank/DDBJ whole genome shotgun (WGS) entry which is preliminary data.</text>
</comment>
<dbReference type="RefSeq" id="WP_192031533.1">
    <property type="nucleotide sequence ID" value="NZ_JACYTR010000084.1"/>
</dbReference>
<evidence type="ECO:0000313" key="8">
    <source>
        <dbReference type="EMBL" id="MBD8528113.1"/>
    </source>
</evidence>
<keyword evidence="6" id="KW-0812">Transmembrane</keyword>
<dbReference type="SUPFAM" id="SSF56112">
    <property type="entry name" value="Protein kinase-like (PK-like)"/>
    <property type="match status" value="1"/>
</dbReference>
<accession>A0AAW3ZQW4</accession>
<dbReference type="InterPro" id="IPR011990">
    <property type="entry name" value="TPR-like_helical_dom_sf"/>
</dbReference>
<dbReference type="SUPFAM" id="SSF48452">
    <property type="entry name" value="TPR-like"/>
    <property type="match status" value="1"/>
</dbReference>
<dbReference type="EMBL" id="JACYTR010000084">
    <property type="protein sequence ID" value="MBD8528113.1"/>
    <property type="molecule type" value="Genomic_DNA"/>
</dbReference>
<dbReference type="GO" id="GO:0004674">
    <property type="term" value="F:protein serine/threonine kinase activity"/>
    <property type="evidence" value="ECO:0007669"/>
    <property type="project" value="UniProtKB-KW"/>
</dbReference>
<evidence type="ECO:0000256" key="2">
    <source>
        <dbReference type="ARBA" id="ARBA00022741"/>
    </source>
</evidence>
<protein>
    <submittedName>
        <fullName evidence="8">Serine/threonine protein kinase</fullName>
    </submittedName>
</protein>
<keyword evidence="3 8" id="KW-0418">Kinase</keyword>
<dbReference type="InterPro" id="IPR017441">
    <property type="entry name" value="Protein_kinase_ATP_BS"/>
</dbReference>
<evidence type="ECO:0000256" key="3">
    <source>
        <dbReference type="ARBA" id="ARBA00022777"/>
    </source>
</evidence>
<organism evidence="8 9">
    <name type="scientific">Pseudomarimonas arenosa</name>
    <dbReference type="NCBI Taxonomy" id="2774145"/>
    <lineage>
        <taxon>Bacteria</taxon>
        <taxon>Pseudomonadati</taxon>
        <taxon>Pseudomonadota</taxon>
        <taxon>Gammaproteobacteria</taxon>
        <taxon>Lysobacterales</taxon>
        <taxon>Lysobacteraceae</taxon>
        <taxon>Pseudomarimonas</taxon>
    </lineage>
</organism>
<dbReference type="InterPro" id="IPR008271">
    <property type="entry name" value="Ser/Thr_kinase_AS"/>
</dbReference>
<feature type="binding site" evidence="5">
    <location>
        <position position="102"/>
    </location>
    <ligand>
        <name>ATP</name>
        <dbReference type="ChEBI" id="CHEBI:30616"/>
    </ligand>
</feature>
<gene>
    <name evidence="8" type="ORF">IFO71_20385</name>
</gene>
<dbReference type="PANTHER" id="PTHR43289:SF6">
    <property type="entry name" value="SERINE_THREONINE-PROTEIN KINASE NEKL-3"/>
    <property type="match status" value="1"/>
</dbReference>
<dbReference type="InterPro" id="IPR000719">
    <property type="entry name" value="Prot_kinase_dom"/>
</dbReference>
<dbReference type="PROSITE" id="PS00107">
    <property type="entry name" value="PROTEIN_KINASE_ATP"/>
    <property type="match status" value="1"/>
</dbReference>
<dbReference type="PROSITE" id="PS00108">
    <property type="entry name" value="PROTEIN_KINASE_ST"/>
    <property type="match status" value="1"/>
</dbReference>
<sequence length="866" mass="94029">MNLSELSADDTQLWREADSVFAELLELPVQERQASLSARSLDTAVRQRVQALLRADACTPEAWAAPQRLGDWLIGEVLGRGGMAVVYRARHASMPEREAALKLVVSARGSETDGPRQEQAILARLQHPHIAPLYDAGLAGDGTPWFAMALIDGQRIDQWCERAGLSPAARVRLLLPVLAAVAYAHRNLVVHRDIKPSNVMVNAEGHPYLLDFGIARLLDAAEQTRTANMAFSPAYAAPEQFRQAPPSTAMDVYGLGALLYRLLAGQPPQRDPQSLLPAPLAIDADVGAGALGAVQELNAIVMQALADAATERYASADALADDLNRWLLGHPVQALRRQGGGYRLAKWIRRHRLVAASLTSAVFSVMLAAVLSLWFGLEADQQRRNALAEQARAEQALAQASVVHRFLLDLFAASFPDRPRGELPTTEELLAKGGELAAARASTEPALSAELLATIAHLYFVRGLHADSQRLLQRAQPLLPALSDRPEVAASIERTLGEIAEARGEIDLAIGHFDAAMRLLDHQPALRSTYFTVAGKRGFLEILRNDPAAAVAHLQPLYAQLLAVDDQSAVRSKVLGALIVAHTRLRDFDRAAALQQSLEQRIAASEGASGRAMAIARINAVGLHVMRAEFALLEQKLSAAIEHFDQVSSGPNQMRAGARIAWAEALRYQGHIERALQLAEQGFAEQIAVLGLPSLQHSLPYQLAALRLNADLDRWIVAEQHLLQAEQLQQQGSAATPNMLAQIRLFRVALNCRQGRWQDDALSALASITDPELQRQAGLTEARCAWQRGDRAAALKRLQALQISTVGAAPGEGLEVALLQAQAADWWQAEGDELRAEQARQIARAALTRAGLKLSALPLPALDRLR</sequence>
<evidence type="ECO:0000256" key="1">
    <source>
        <dbReference type="ARBA" id="ARBA00022679"/>
    </source>
</evidence>
<keyword evidence="2 5" id="KW-0547">Nucleotide-binding</keyword>
<name>A0AAW3ZQW4_9GAMM</name>
<keyword evidence="4 5" id="KW-0067">ATP-binding</keyword>
<dbReference type="CDD" id="cd14014">
    <property type="entry name" value="STKc_PknB_like"/>
    <property type="match status" value="1"/>
</dbReference>
<dbReference type="Proteomes" id="UP000613768">
    <property type="component" value="Unassembled WGS sequence"/>
</dbReference>
<dbReference type="Pfam" id="PF00069">
    <property type="entry name" value="Pkinase"/>
    <property type="match status" value="1"/>
</dbReference>
<keyword evidence="9" id="KW-1185">Reference proteome</keyword>
<dbReference type="Gene3D" id="1.25.40.10">
    <property type="entry name" value="Tetratricopeptide repeat domain"/>
    <property type="match status" value="1"/>
</dbReference>
<dbReference type="InterPro" id="IPR011009">
    <property type="entry name" value="Kinase-like_dom_sf"/>
</dbReference>
<evidence type="ECO:0000313" key="9">
    <source>
        <dbReference type="Proteomes" id="UP000613768"/>
    </source>
</evidence>
<proteinExistence type="predicted"/>
<dbReference type="PROSITE" id="PS50011">
    <property type="entry name" value="PROTEIN_KINASE_DOM"/>
    <property type="match status" value="1"/>
</dbReference>
<feature type="transmembrane region" description="Helical" evidence="6">
    <location>
        <begin position="353"/>
        <end position="377"/>
    </location>
</feature>
<evidence type="ECO:0000256" key="6">
    <source>
        <dbReference type="SAM" id="Phobius"/>
    </source>
</evidence>
<dbReference type="AlphaFoldDB" id="A0AAW3ZQW4"/>
<keyword evidence="1" id="KW-0808">Transferase</keyword>
<reference evidence="8 9" key="1">
    <citation type="submission" date="2020-09" db="EMBL/GenBank/DDBJ databases">
        <title>Pseudoxanthomonas sp. CAU 1598 isolated from sand of Yaerae Beach.</title>
        <authorList>
            <person name="Kim W."/>
        </authorList>
    </citation>
    <scope>NUCLEOTIDE SEQUENCE [LARGE SCALE GENOMIC DNA]</scope>
    <source>
        <strain evidence="8 9">CAU 1598</strain>
    </source>
</reference>
<keyword evidence="8" id="KW-0723">Serine/threonine-protein kinase</keyword>
<dbReference type="GO" id="GO:0005524">
    <property type="term" value="F:ATP binding"/>
    <property type="evidence" value="ECO:0007669"/>
    <property type="project" value="UniProtKB-UniRule"/>
</dbReference>
<keyword evidence="6" id="KW-1133">Transmembrane helix</keyword>